<dbReference type="InterPro" id="IPR000515">
    <property type="entry name" value="MetI-like"/>
</dbReference>
<keyword evidence="6" id="KW-0029">Amino-acid transport</keyword>
<accession>A0ABW2QR21</accession>
<evidence type="ECO:0000313" key="12">
    <source>
        <dbReference type="Proteomes" id="UP001596501"/>
    </source>
</evidence>
<dbReference type="Gene3D" id="1.10.3720.10">
    <property type="entry name" value="MetI-like"/>
    <property type="match status" value="1"/>
</dbReference>
<evidence type="ECO:0000256" key="7">
    <source>
        <dbReference type="ARBA" id="ARBA00022989"/>
    </source>
</evidence>
<keyword evidence="5 9" id="KW-0812">Transmembrane</keyword>
<protein>
    <submittedName>
        <fullName evidence="11">Amino acid ABC transporter permease</fullName>
    </submittedName>
</protein>
<dbReference type="PROSITE" id="PS50928">
    <property type="entry name" value="ABC_TM1"/>
    <property type="match status" value="1"/>
</dbReference>
<evidence type="ECO:0000256" key="1">
    <source>
        <dbReference type="ARBA" id="ARBA00004429"/>
    </source>
</evidence>
<evidence type="ECO:0000256" key="5">
    <source>
        <dbReference type="ARBA" id="ARBA00022692"/>
    </source>
</evidence>
<dbReference type="Proteomes" id="UP001596501">
    <property type="component" value="Unassembled WGS sequence"/>
</dbReference>
<evidence type="ECO:0000256" key="9">
    <source>
        <dbReference type="RuleBase" id="RU363032"/>
    </source>
</evidence>
<evidence type="ECO:0000313" key="11">
    <source>
        <dbReference type="EMBL" id="MFC7411569.1"/>
    </source>
</evidence>
<feature type="transmembrane region" description="Helical" evidence="9">
    <location>
        <begin position="362"/>
        <end position="384"/>
    </location>
</feature>
<dbReference type="SUPFAM" id="SSF161098">
    <property type="entry name" value="MetI-like"/>
    <property type="match status" value="1"/>
</dbReference>
<dbReference type="InterPro" id="IPR043429">
    <property type="entry name" value="ArtM/GltK/GlnP/TcyL/YhdX-like"/>
</dbReference>
<dbReference type="CDD" id="cd06261">
    <property type="entry name" value="TM_PBP2"/>
    <property type="match status" value="1"/>
</dbReference>
<feature type="domain" description="ABC transmembrane type-1" evidence="10">
    <location>
        <begin position="90"/>
        <end position="381"/>
    </location>
</feature>
<feature type="transmembrane region" description="Helical" evidence="9">
    <location>
        <begin position="217"/>
        <end position="242"/>
    </location>
</feature>
<evidence type="ECO:0000256" key="4">
    <source>
        <dbReference type="ARBA" id="ARBA00022475"/>
    </source>
</evidence>
<keyword evidence="7 9" id="KW-1133">Transmembrane helix</keyword>
<keyword evidence="8 9" id="KW-0472">Membrane</keyword>
<feature type="transmembrane region" description="Helical" evidence="9">
    <location>
        <begin position="21"/>
        <end position="42"/>
    </location>
</feature>
<comment type="subcellular location">
    <subcellularLocation>
        <location evidence="1">Cell inner membrane</location>
        <topology evidence="1">Multi-pass membrane protein</topology>
    </subcellularLocation>
    <subcellularLocation>
        <location evidence="9">Cell membrane</location>
        <topology evidence="9">Multi-pass membrane protein</topology>
    </subcellularLocation>
</comment>
<dbReference type="InterPro" id="IPR035906">
    <property type="entry name" value="MetI-like_sf"/>
</dbReference>
<feature type="transmembrane region" description="Helical" evidence="9">
    <location>
        <begin position="96"/>
        <end position="117"/>
    </location>
</feature>
<dbReference type="InterPro" id="IPR010065">
    <property type="entry name" value="AA_ABC_transptr_permease_3TM"/>
</dbReference>
<dbReference type="Pfam" id="PF00528">
    <property type="entry name" value="BPD_transp_1"/>
    <property type="match status" value="1"/>
</dbReference>
<evidence type="ECO:0000256" key="6">
    <source>
        <dbReference type="ARBA" id="ARBA00022970"/>
    </source>
</evidence>
<feature type="transmembrane region" description="Helical" evidence="9">
    <location>
        <begin position="138"/>
        <end position="156"/>
    </location>
</feature>
<name>A0ABW2QR21_9BURK</name>
<keyword evidence="3 9" id="KW-0813">Transport</keyword>
<evidence type="ECO:0000259" key="10">
    <source>
        <dbReference type="PROSITE" id="PS50928"/>
    </source>
</evidence>
<reference evidence="12" key="1">
    <citation type="journal article" date="2019" name="Int. J. Syst. Evol. Microbiol.">
        <title>The Global Catalogue of Microorganisms (GCM) 10K type strain sequencing project: providing services to taxonomists for standard genome sequencing and annotation.</title>
        <authorList>
            <consortium name="The Broad Institute Genomics Platform"/>
            <consortium name="The Broad Institute Genome Sequencing Center for Infectious Disease"/>
            <person name="Wu L."/>
            <person name="Ma J."/>
        </authorList>
    </citation>
    <scope>NUCLEOTIDE SEQUENCE [LARGE SCALE GENOMIC DNA]</scope>
    <source>
        <strain evidence="12">CGMCC 1.12371</strain>
    </source>
</reference>
<evidence type="ECO:0000256" key="2">
    <source>
        <dbReference type="ARBA" id="ARBA00010072"/>
    </source>
</evidence>
<dbReference type="PANTHER" id="PTHR30614">
    <property type="entry name" value="MEMBRANE COMPONENT OF AMINO ACID ABC TRANSPORTER"/>
    <property type="match status" value="1"/>
</dbReference>
<feature type="transmembrane region" description="Helical" evidence="9">
    <location>
        <begin position="176"/>
        <end position="196"/>
    </location>
</feature>
<dbReference type="NCBIfam" id="TIGR01726">
    <property type="entry name" value="HEQRo_perm_3TM"/>
    <property type="match status" value="1"/>
</dbReference>
<dbReference type="RefSeq" id="WP_382228159.1">
    <property type="nucleotide sequence ID" value="NZ_JBHTCA010000037.1"/>
</dbReference>
<sequence length="393" mass="42449">MAPPNSPPKKSQAWSWRSKAFRGLAYQGIALALIALVVWFLAHNTLLNMRVRGIQSGFDFLTQSAGFSIGESLYAFDSSESYLRAFGVGISNTLRVALLGIVLATVLGTLIGVGRFSRNALVRGLCLTYVELFRNIPLLLQLLMWYLLLTEVLPAATEAWQLGPFFLSKGGLNFPIPIWATGHVWAAAALVLGLALTVLYRGWARRRFEATGQPPSLYLVPLAIVLTSTLLGWLLGGAPTAMDVPHKGDFAIENGGALTPEFTAVLLGLTVYTTAFIAEVVRAGIMSVPRGQGEAAAALGLSRSQEVRLVTLPQALRVIIPPLTNQYLNLTKNSSLAVAIGYPDVVSIANTAMNQTGRAVECIAIVMLVYLTLSLSTSMLMNWYNARAAIKER</sequence>
<organism evidence="11 12">
    <name type="scientific">Hydrogenophaga atypica</name>
    <dbReference type="NCBI Taxonomy" id="249409"/>
    <lineage>
        <taxon>Bacteria</taxon>
        <taxon>Pseudomonadati</taxon>
        <taxon>Pseudomonadota</taxon>
        <taxon>Betaproteobacteria</taxon>
        <taxon>Burkholderiales</taxon>
        <taxon>Comamonadaceae</taxon>
        <taxon>Hydrogenophaga</taxon>
    </lineage>
</organism>
<keyword evidence="4" id="KW-1003">Cell membrane</keyword>
<dbReference type="PANTHER" id="PTHR30614:SF37">
    <property type="entry name" value="AMINO-ACID ABC TRANSPORTER PERMEASE PROTEIN YHDX-RELATED"/>
    <property type="match status" value="1"/>
</dbReference>
<evidence type="ECO:0000256" key="8">
    <source>
        <dbReference type="ARBA" id="ARBA00023136"/>
    </source>
</evidence>
<gene>
    <name evidence="11" type="ORF">ACFQPB_22170</name>
</gene>
<keyword evidence="12" id="KW-1185">Reference proteome</keyword>
<evidence type="ECO:0000256" key="3">
    <source>
        <dbReference type="ARBA" id="ARBA00022448"/>
    </source>
</evidence>
<comment type="caution">
    <text evidence="11">The sequence shown here is derived from an EMBL/GenBank/DDBJ whole genome shotgun (WGS) entry which is preliminary data.</text>
</comment>
<dbReference type="EMBL" id="JBHTCA010000037">
    <property type="protein sequence ID" value="MFC7411569.1"/>
    <property type="molecule type" value="Genomic_DNA"/>
</dbReference>
<proteinExistence type="inferred from homology"/>
<comment type="similarity">
    <text evidence="2">Belongs to the binding-protein-dependent transport system permease family. HisMQ subfamily.</text>
</comment>
<feature type="transmembrane region" description="Helical" evidence="9">
    <location>
        <begin position="262"/>
        <end position="281"/>
    </location>
</feature>